<dbReference type="Pfam" id="PF00134">
    <property type="entry name" value="Cyclin_N"/>
    <property type="match status" value="1"/>
</dbReference>
<gene>
    <name evidence="5" type="ORF">PIB30_070290</name>
</gene>
<evidence type="ECO:0000256" key="1">
    <source>
        <dbReference type="ARBA" id="ARBA00011177"/>
    </source>
</evidence>
<comment type="subunit">
    <text evidence="1">Interacts with the CDC2 protein kinase to form a serine/threonine kinase holoenzyme complex also known as maturation promoting factor (MPF). The cyclin subunit imparts substrate specificity to the complex.</text>
</comment>
<evidence type="ECO:0000313" key="6">
    <source>
        <dbReference type="Proteomes" id="UP001341840"/>
    </source>
</evidence>
<reference evidence="5 6" key="1">
    <citation type="journal article" date="2023" name="Plants (Basel)">
        <title>Bridging the Gap: Combining Genomics and Transcriptomics Approaches to Understand Stylosanthes scabra, an Orphan Legume from the Brazilian Caatinga.</title>
        <authorList>
            <person name="Ferreira-Neto J.R.C."/>
            <person name="da Silva M.D."/>
            <person name="Binneck E."/>
            <person name="de Melo N.F."/>
            <person name="da Silva R.H."/>
            <person name="de Melo A.L.T.M."/>
            <person name="Pandolfi V."/>
            <person name="Bustamante F.O."/>
            <person name="Brasileiro-Vidal A.C."/>
            <person name="Benko-Iseppon A.M."/>
        </authorList>
    </citation>
    <scope>NUCLEOTIDE SEQUENCE [LARGE SCALE GENOMIC DNA]</scope>
    <source>
        <tissue evidence="5">Leaves</tissue>
    </source>
</reference>
<dbReference type="Proteomes" id="UP001341840">
    <property type="component" value="Unassembled WGS sequence"/>
</dbReference>
<comment type="caution">
    <text evidence="5">The sequence shown here is derived from an EMBL/GenBank/DDBJ whole genome shotgun (WGS) entry which is preliminary data.</text>
</comment>
<feature type="region of interest" description="Disordered" evidence="3">
    <location>
        <begin position="1"/>
        <end position="32"/>
    </location>
</feature>
<sequence length="113" mass="13339">MKWNHHKMQQQKQQQKQKLLDEEEEQRVEDESPKTMAFHLVPCAKTSSCSFLAASVAVVEEFYYITDNTYFKEEVLQKEFAVLNYLKFEMSAPTIKCFLRRIGIEANERANVQ</sequence>
<evidence type="ECO:0000256" key="3">
    <source>
        <dbReference type="SAM" id="MobiDB-lite"/>
    </source>
</evidence>
<evidence type="ECO:0000256" key="2">
    <source>
        <dbReference type="ARBA" id="ARBA00032263"/>
    </source>
</evidence>
<evidence type="ECO:0000259" key="4">
    <source>
        <dbReference type="Pfam" id="PF00134"/>
    </source>
</evidence>
<dbReference type="InterPro" id="IPR036915">
    <property type="entry name" value="Cyclin-like_sf"/>
</dbReference>
<organism evidence="5 6">
    <name type="scientific">Stylosanthes scabra</name>
    <dbReference type="NCBI Taxonomy" id="79078"/>
    <lineage>
        <taxon>Eukaryota</taxon>
        <taxon>Viridiplantae</taxon>
        <taxon>Streptophyta</taxon>
        <taxon>Embryophyta</taxon>
        <taxon>Tracheophyta</taxon>
        <taxon>Spermatophyta</taxon>
        <taxon>Magnoliopsida</taxon>
        <taxon>eudicotyledons</taxon>
        <taxon>Gunneridae</taxon>
        <taxon>Pentapetalae</taxon>
        <taxon>rosids</taxon>
        <taxon>fabids</taxon>
        <taxon>Fabales</taxon>
        <taxon>Fabaceae</taxon>
        <taxon>Papilionoideae</taxon>
        <taxon>50 kb inversion clade</taxon>
        <taxon>dalbergioids sensu lato</taxon>
        <taxon>Dalbergieae</taxon>
        <taxon>Pterocarpus clade</taxon>
        <taxon>Stylosanthes</taxon>
    </lineage>
</organism>
<proteinExistence type="predicted"/>
<feature type="domain" description="Cyclin N-terminal" evidence="4">
    <location>
        <begin position="53"/>
        <end position="91"/>
    </location>
</feature>
<dbReference type="EMBL" id="JASCZI010272649">
    <property type="protein sequence ID" value="MED6223056.1"/>
    <property type="molecule type" value="Genomic_DNA"/>
</dbReference>
<evidence type="ECO:0000313" key="5">
    <source>
        <dbReference type="EMBL" id="MED6223056.1"/>
    </source>
</evidence>
<protein>
    <recommendedName>
        <fullName evidence="2">B-like cyclin</fullName>
    </recommendedName>
</protein>
<name>A0ABU6ZM46_9FABA</name>
<keyword evidence="6" id="KW-1185">Reference proteome</keyword>
<dbReference type="InterPro" id="IPR006671">
    <property type="entry name" value="Cyclin_N"/>
</dbReference>
<accession>A0ABU6ZM46</accession>
<dbReference type="SUPFAM" id="SSF47954">
    <property type="entry name" value="Cyclin-like"/>
    <property type="match status" value="1"/>
</dbReference>